<feature type="transmembrane region" description="Helical" evidence="5">
    <location>
        <begin position="223"/>
        <end position="247"/>
    </location>
</feature>
<feature type="transmembrane region" description="Helical" evidence="5">
    <location>
        <begin position="151"/>
        <end position="173"/>
    </location>
</feature>
<sequence>MNLIKANVGPGLLAIPNAFRNAGLLVGTLGILILGSCCIHCMHILIRCSNRLEAKTGTRDYDYAKLVEYAYMYGPKPLVKYTRLARQIVNIFLILTQYGFCCVYFIFMASSIQQLVIGHADPEPQVFLKFLSAVLPVVVLFTYFRTLNHLGVIATFANIALMLGTCIVFVNLFQEMPGIRVRPLSVSITRFPLFFGTVMFTFEAIAVVLPIKADMRSPQDYGGYTGVLSLGMVIVTIMYTAMGFYGYLKFGDQAQGSITLNLPTTRLYSSVQVMFIISIFVTYLLQFYVPFQFIWPYFKKTFRLEERVSRRTQLALELLLRTLLVFITFSLAAFIPKLDLFIPVVGAVASSSLALIFPAILEIVVFWDAPMSK</sequence>
<gene>
    <name evidence="8" type="primary">LOC106474500</name>
</gene>
<accession>A0ABM1TRL1</accession>
<feature type="transmembrane region" description="Helical" evidence="5">
    <location>
        <begin position="88"/>
        <end position="107"/>
    </location>
</feature>
<evidence type="ECO:0000256" key="4">
    <source>
        <dbReference type="ARBA" id="ARBA00023136"/>
    </source>
</evidence>
<keyword evidence="2 5" id="KW-0812">Transmembrane</keyword>
<protein>
    <submittedName>
        <fullName evidence="8">Proton-coupled amino acid transporter 2-like</fullName>
    </submittedName>
</protein>
<feature type="transmembrane region" description="Helical" evidence="5">
    <location>
        <begin position="22"/>
        <end position="46"/>
    </location>
</feature>
<organism evidence="7 8">
    <name type="scientific">Limulus polyphemus</name>
    <name type="common">Atlantic horseshoe crab</name>
    <dbReference type="NCBI Taxonomy" id="6850"/>
    <lineage>
        <taxon>Eukaryota</taxon>
        <taxon>Metazoa</taxon>
        <taxon>Ecdysozoa</taxon>
        <taxon>Arthropoda</taxon>
        <taxon>Chelicerata</taxon>
        <taxon>Merostomata</taxon>
        <taxon>Xiphosura</taxon>
        <taxon>Limulidae</taxon>
        <taxon>Limulus</taxon>
    </lineage>
</organism>
<name>A0ABM1TRL1_LIMPO</name>
<keyword evidence="4 5" id="KW-0472">Membrane</keyword>
<dbReference type="InterPro" id="IPR013057">
    <property type="entry name" value="AA_transpt_TM"/>
</dbReference>
<evidence type="ECO:0000256" key="1">
    <source>
        <dbReference type="ARBA" id="ARBA00004141"/>
    </source>
</evidence>
<evidence type="ECO:0000256" key="3">
    <source>
        <dbReference type="ARBA" id="ARBA00022989"/>
    </source>
</evidence>
<evidence type="ECO:0000313" key="8">
    <source>
        <dbReference type="RefSeq" id="XP_022258517.1"/>
    </source>
</evidence>
<comment type="subcellular location">
    <subcellularLocation>
        <location evidence="1">Membrane</location>
        <topology evidence="1">Multi-pass membrane protein</topology>
    </subcellularLocation>
</comment>
<dbReference type="PANTHER" id="PTHR22950">
    <property type="entry name" value="AMINO ACID TRANSPORTER"/>
    <property type="match status" value="1"/>
</dbReference>
<dbReference type="GeneID" id="106474500"/>
<keyword evidence="3 5" id="KW-1133">Transmembrane helix</keyword>
<feature type="transmembrane region" description="Helical" evidence="5">
    <location>
        <begin position="193"/>
        <end position="211"/>
    </location>
</feature>
<dbReference type="Proteomes" id="UP000694941">
    <property type="component" value="Unplaced"/>
</dbReference>
<feature type="transmembrane region" description="Helical" evidence="5">
    <location>
        <begin position="318"/>
        <end position="335"/>
    </location>
</feature>
<dbReference type="RefSeq" id="XP_022258517.1">
    <property type="nucleotide sequence ID" value="XM_022402809.1"/>
</dbReference>
<dbReference type="Pfam" id="PF01490">
    <property type="entry name" value="Aa_trans"/>
    <property type="match status" value="1"/>
</dbReference>
<feature type="transmembrane region" description="Helical" evidence="5">
    <location>
        <begin position="341"/>
        <end position="367"/>
    </location>
</feature>
<evidence type="ECO:0000313" key="7">
    <source>
        <dbReference type="Proteomes" id="UP000694941"/>
    </source>
</evidence>
<evidence type="ECO:0000256" key="2">
    <source>
        <dbReference type="ARBA" id="ARBA00022692"/>
    </source>
</evidence>
<feature type="domain" description="Amino acid transporter transmembrane" evidence="6">
    <location>
        <begin position="1"/>
        <end position="367"/>
    </location>
</feature>
<evidence type="ECO:0000256" key="5">
    <source>
        <dbReference type="SAM" id="Phobius"/>
    </source>
</evidence>
<evidence type="ECO:0000259" key="6">
    <source>
        <dbReference type="Pfam" id="PF01490"/>
    </source>
</evidence>
<keyword evidence="7" id="KW-1185">Reference proteome</keyword>
<feature type="transmembrane region" description="Helical" evidence="5">
    <location>
        <begin position="267"/>
        <end position="298"/>
    </location>
</feature>
<proteinExistence type="predicted"/>
<feature type="transmembrane region" description="Helical" evidence="5">
    <location>
        <begin position="127"/>
        <end position="144"/>
    </location>
</feature>
<dbReference type="PANTHER" id="PTHR22950:SF349">
    <property type="entry name" value="AMINO ACID TRANSPORTER TRANSMEMBRANE DOMAIN-CONTAINING PROTEIN"/>
    <property type="match status" value="1"/>
</dbReference>
<reference evidence="8" key="1">
    <citation type="submission" date="2025-08" db="UniProtKB">
        <authorList>
            <consortium name="RefSeq"/>
        </authorList>
    </citation>
    <scope>IDENTIFICATION</scope>
    <source>
        <tissue evidence="8">Muscle</tissue>
    </source>
</reference>